<evidence type="ECO:0000256" key="1">
    <source>
        <dbReference type="ARBA" id="ARBA00004141"/>
    </source>
</evidence>
<dbReference type="SUPFAM" id="SSF103473">
    <property type="entry name" value="MFS general substrate transporter"/>
    <property type="match status" value="1"/>
</dbReference>
<dbReference type="PANTHER" id="PTHR23505:SF79">
    <property type="entry name" value="PROTEIN SPINSTER"/>
    <property type="match status" value="1"/>
</dbReference>
<evidence type="ECO:0000256" key="7">
    <source>
        <dbReference type="SAM" id="Phobius"/>
    </source>
</evidence>
<evidence type="ECO:0000313" key="9">
    <source>
        <dbReference type="EMBL" id="ACO11431.1"/>
    </source>
</evidence>
<feature type="transmembrane region" description="Helical" evidence="7">
    <location>
        <begin position="108"/>
        <end position="131"/>
    </location>
</feature>
<accession>C1BQX8</accession>
<name>C1BQX8_CALRO</name>
<dbReference type="GO" id="GO:0016020">
    <property type="term" value="C:membrane"/>
    <property type="evidence" value="ECO:0007669"/>
    <property type="project" value="UniProtKB-SubCell"/>
</dbReference>
<gene>
    <name evidence="9" type="primary">SPNS1</name>
</gene>
<dbReference type="Pfam" id="PF07690">
    <property type="entry name" value="MFS_1"/>
    <property type="match status" value="1"/>
</dbReference>
<dbReference type="InterPro" id="IPR020846">
    <property type="entry name" value="MFS_dom"/>
</dbReference>
<dbReference type="PROSITE" id="PS50850">
    <property type="entry name" value="MFS"/>
    <property type="match status" value="1"/>
</dbReference>
<dbReference type="InterPro" id="IPR044770">
    <property type="entry name" value="MFS_spinster-like"/>
</dbReference>
<dbReference type="AlphaFoldDB" id="C1BQX8"/>
<sequence>MLEDKKIMQVLFPSFPNNPSSQDLVREEASNKARSSGSRKWRYVSILFFVNLINYMDRFTVAGILESIKDDYGIGDAKAGALQTAFVVTYMFFAPLFGYLGDRHSRRIIMAVGVFIWAIFTLIGSFMPVSWKQARERLLKRKKEGSNPPHWIAIQKTHCLALRVRYFLLDYAYLYPKQ</sequence>
<dbReference type="InterPro" id="IPR011701">
    <property type="entry name" value="MFS"/>
</dbReference>
<keyword evidence="3 7" id="KW-0812">Transmembrane</keyword>
<protein>
    <submittedName>
        <fullName evidence="9">Spinster homolog 1</fullName>
    </submittedName>
</protein>
<feature type="domain" description="Major facilitator superfamily (MFS) profile" evidence="8">
    <location>
        <begin position="43"/>
        <end position="178"/>
    </location>
</feature>
<evidence type="ECO:0000256" key="6">
    <source>
        <dbReference type="ARBA" id="ARBA00024338"/>
    </source>
</evidence>
<feature type="transmembrane region" description="Helical" evidence="7">
    <location>
        <begin position="41"/>
        <end position="61"/>
    </location>
</feature>
<dbReference type="EMBL" id="BT077007">
    <property type="protein sequence ID" value="ACO11431.1"/>
    <property type="molecule type" value="mRNA"/>
</dbReference>
<dbReference type="Gene3D" id="1.20.1250.20">
    <property type="entry name" value="MFS general substrate transporter like domains"/>
    <property type="match status" value="1"/>
</dbReference>
<evidence type="ECO:0000256" key="3">
    <source>
        <dbReference type="ARBA" id="ARBA00022692"/>
    </source>
</evidence>
<keyword evidence="2" id="KW-0813">Transport</keyword>
<keyword evidence="4 7" id="KW-1133">Transmembrane helix</keyword>
<feature type="transmembrane region" description="Helical" evidence="7">
    <location>
        <begin position="81"/>
        <end position="101"/>
    </location>
</feature>
<evidence type="ECO:0000256" key="4">
    <source>
        <dbReference type="ARBA" id="ARBA00022989"/>
    </source>
</evidence>
<proteinExistence type="evidence at transcript level"/>
<organism evidence="9">
    <name type="scientific">Caligus rogercresseyi</name>
    <name type="common">Sea louse</name>
    <dbReference type="NCBI Taxonomy" id="217165"/>
    <lineage>
        <taxon>Eukaryota</taxon>
        <taxon>Metazoa</taxon>
        <taxon>Ecdysozoa</taxon>
        <taxon>Arthropoda</taxon>
        <taxon>Crustacea</taxon>
        <taxon>Multicrustacea</taxon>
        <taxon>Hexanauplia</taxon>
        <taxon>Copepoda</taxon>
        <taxon>Siphonostomatoida</taxon>
        <taxon>Caligidae</taxon>
        <taxon>Caligus</taxon>
    </lineage>
</organism>
<dbReference type="GO" id="GO:0022857">
    <property type="term" value="F:transmembrane transporter activity"/>
    <property type="evidence" value="ECO:0007669"/>
    <property type="project" value="InterPro"/>
</dbReference>
<evidence type="ECO:0000256" key="2">
    <source>
        <dbReference type="ARBA" id="ARBA00022448"/>
    </source>
</evidence>
<dbReference type="InterPro" id="IPR036259">
    <property type="entry name" value="MFS_trans_sf"/>
</dbReference>
<dbReference type="PANTHER" id="PTHR23505">
    <property type="entry name" value="SPINSTER"/>
    <property type="match status" value="1"/>
</dbReference>
<comment type="subcellular location">
    <subcellularLocation>
        <location evidence="1">Membrane</location>
        <topology evidence="1">Multi-pass membrane protein</topology>
    </subcellularLocation>
</comment>
<evidence type="ECO:0000259" key="8">
    <source>
        <dbReference type="PROSITE" id="PS50850"/>
    </source>
</evidence>
<keyword evidence="5 7" id="KW-0472">Membrane</keyword>
<evidence type="ECO:0000256" key="5">
    <source>
        <dbReference type="ARBA" id="ARBA00023136"/>
    </source>
</evidence>
<reference evidence="9" key="1">
    <citation type="submission" date="2009-03" db="EMBL/GenBank/DDBJ databases">
        <title>Caligus rogercresseyi ESTs and full-length cDNAs.</title>
        <authorList>
            <person name="Yasuike M."/>
            <person name="von Schalburg K."/>
            <person name="Cooper G."/>
            <person name="Leong J."/>
            <person name="Jones S.R.M."/>
            <person name="Koop B.F."/>
        </authorList>
    </citation>
    <scope>NUCLEOTIDE SEQUENCE</scope>
    <source>
        <tissue evidence="9">Whole tissue</tissue>
    </source>
</reference>
<comment type="similarity">
    <text evidence="6">Belongs to the major facilitator superfamily. Spinster (TC 2.A.1.49) family.</text>
</comment>